<dbReference type="EMBL" id="CP003379">
    <property type="protein sequence ID" value="AFL87883.1"/>
    <property type="molecule type" value="Genomic_DNA"/>
</dbReference>
<dbReference type="Pfam" id="PF06877">
    <property type="entry name" value="RraB"/>
    <property type="match status" value="1"/>
</dbReference>
<dbReference type="Proteomes" id="UP000006056">
    <property type="component" value="Chromosome"/>
</dbReference>
<name>I3ZF65_TERRK</name>
<reference evidence="3 4" key="1">
    <citation type="submission" date="2012-06" db="EMBL/GenBank/DDBJ databases">
        <title>Complete genome of Terriglobus roseus DSM 18391.</title>
        <authorList>
            <consortium name="US DOE Joint Genome Institute (JGI-PGF)"/>
            <person name="Lucas S."/>
            <person name="Copeland A."/>
            <person name="Lapidus A."/>
            <person name="Glavina del Rio T."/>
            <person name="Dalin E."/>
            <person name="Tice H."/>
            <person name="Bruce D."/>
            <person name="Goodwin L."/>
            <person name="Pitluck S."/>
            <person name="Peters L."/>
            <person name="Mikhailova N."/>
            <person name="Munk A.C.C."/>
            <person name="Kyrpides N."/>
            <person name="Mavromatis K."/>
            <person name="Ivanova N."/>
            <person name="Brettin T."/>
            <person name="Detter J.C."/>
            <person name="Han C."/>
            <person name="Larimer F."/>
            <person name="Land M."/>
            <person name="Hauser L."/>
            <person name="Markowitz V."/>
            <person name="Cheng J.-F."/>
            <person name="Hugenholtz P."/>
            <person name="Woyke T."/>
            <person name="Wu D."/>
            <person name="Brambilla E."/>
            <person name="Klenk H.-P."/>
            <person name="Eisen J.A."/>
        </authorList>
    </citation>
    <scope>NUCLEOTIDE SEQUENCE [LARGE SCALE GENOMIC DNA]</scope>
    <source>
        <strain evidence="4">DSM 18391 / NRRL B-41598 / KBS 63</strain>
    </source>
</reference>
<dbReference type="InterPro" id="IPR036701">
    <property type="entry name" value="RraB-like_sf"/>
</dbReference>
<dbReference type="OrthoDB" id="117834at2"/>
<sequence>MPTEASAKENLDQQLTNNSVRMQELVDQQYNVETTRSLVLCFSSQDEECARALTKALFAKGTRVLLRDPEQQGDRFHIRVGVKRSLRDAVREEFVSDMVHTANAMNGTFDGWNLLADETAEQAQTHSDAPDTKDAEVATENPQVS</sequence>
<proteinExistence type="predicted"/>
<gene>
    <name evidence="3" type="ordered locus">Terro_1576</name>
</gene>
<feature type="region of interest" description="Disordered" evidence="1">
    <location>
        <begin position="119"/>
        <end position="145"/>
    </location>
</feature>
<evidence type="ECO:0000313" key="4">
    <source>
        <dbReference type="Proteomes" id="UP000006056"/>
    </source>
</evidence>
<protein>
    <recommendedName>
        <fullName evidence="2">Regulator of ribonuclease activity B domain-containing protein</fullName>
    </recommendedName>
</protein>
<dbReference type="HOGENOM" id="CLU_1785954_0_0_0"/>
<keyword evidence="4" id="KW-1185">Reference proteome</keyword>
<organism evidence="3 4">
    <name type="scientific">Terriglobus roseus (strain DSM 18391 / NRRL B-41598 / KBS 63)</name>
    <dbReference type="NCBI Taxonomy" id="926566"/>
    <lineage>
        <taxon>Bacteria</taxon>
        <taxon>Pseudomonadati</taxon>
        <taxon>Acidobacteriota</taxon>
        <taxon>Terriglobia</taxon>
        <taxon>Terriglobales</taxon>
        <taxon>Acidobacteriaceae</taxon>
        <taxon>Terriglobus</taxon>
    </lineage>
</organism>
<evidence type="ECO:0000313" key="3">
    <source>
        <dbReference type="EMBL" id="AFL87883.1"/>
    </source>
</evidence>
<dbReference type="STRING" id="926566.Terro_1576"/>
<feature type="domain" description="Regulator of ribonuclease activity B" evidence="2">
    <location>
        <begin position="23"/>
        <end position="112"/>
    </location>
</feature>
<accession>I3ZF65</accession>
<evidence type="ECO:0000256" key="1">
    <source>
        <dbReference type="SAM" id="MobiDB-lite"/>
    </source>
</evidence>
<evidence type="ECO:0000259" key="2">
    <source>
        <dbReference type="Pfam" id="PF06877"/>
    </source>
</evidence>
<dbReference type="RefSeq" id="WP_014785452.1">
    <property type="nucleotide sequence ID" value="NC_018014.1"/>
</dbReference>
<dbReference type="Gene3D" id="3.30.70.970">
    <property type="entry name" value="RraB-like"/>
    <property type="match status" value="1"/>
</dbReference>
<dbReference type="InterPro" id="IPR009671">
    <property type="entry name" value="RraB_dom"/>
</dbReference>
<dbReference type="SUPFAM" id="SSF89946">
    <property type="entry name" value="Hypothetical protein VC0424"/>
    <property type="match status" value="1"/>
</dbReference>
<dbReference type="KEGG" id="trs:Terro_1576"/>
<dbReference type="AlphaFoldDB" id="I3ZF65"/>